<dbReference type="PANTHER" id="PTHR45398">
    <property type="match status" value="1"/>
</dbReference>
<dbReference type="AlphaFoldDB" id="A0A149U8R4"/>
<feature type="non-terminal residue" evidence="2">
    <location>
        <position position="546"/>
    </location>
</feature>
<organism evidence="2 3">
    <name type="scientific">Acetobacter senegalensis</name>
    <dbReference type="NCBI Taxonomy" id="446692"/>
    <lineage>
        <taxon>Bacteria</taxon>
        <taxon>Pseudomonadati</taxon>
        <taxon>Pseudomonadota</taxon>
        <taxon>Alphaproteobacteria</taxon>
        <taxon>Acetobacterales</taxon>
        <taxon>Acetobacteraceae</taxon>
        <taxon>Acetobacter</taxon>
    </lineage>
</organism>
<dbReference type="Proteomes" id="UP000075360">
    <property type="component" value="Unassembled WGS sequence"/>
</dbReference>
<gene>
    <name evidence="2" type="ORF">AD948_00220</name>
</gene>
<dbReference type="Gene3D" id="3.30.559.10">
    <property type="entry name" value="Chloramphenicol acetyltransferase-like domain"/>
    <property type="match status" value="1"/>
</dbReference>
<feature type="non-terminal residue" evidence="2">
    <location>
        <position position="1"/>
    </location>
</feature>
<dbReference type="RefSeq" id="WP_248845856.1">
    <property type="nucleotide sequence ID" value="NZ_LHZU01000034.1"/>
</dbReference>
<dbReference type="InterPro" id="IPR001242">
    <property type="entry name" value="Condensation_dom"/>
</dbReference>
<dbReference type="EMBL" id="LHZU01000034">
    <property type="protein sequence ID" value="KXV61885.1"/>
    <property type="molecule type" value="Genomic_DNA"/>
</dbReference>
<dbReference type="SUPFAM" id="SSF52777">
    <property type="entry name" value="CoA-dependent acyltransferases"/>
    <property type="match status" value="3"/>
</dbReference>
<sequence>KARALPRSLVSFNYLGQFDQTLKQGGSLGFASENAGSSTDANGTMDYVLDLNGMVGGGRLSFSWSFSPNAVSADVVQDLTERFDKVLRNLVAHCETATPERTASDVPLARLSQAELEELGLTGNDIEDVYTATPLQQGLLFHSQLAAGEGLYVTQKRLTLKGRLDRKALKAAWQDAVSRHAILRTRFVSAHGGDPVQVVQRDAVLPFSEEDWSDLDQSSYEARLSDWLAQDRAKGFDPTMAPLVRLALFDRPDGAYDLVWADHHALMDGWGSAELFGQVMADYQARAKGKEPALPSVTPYRNYVAWLQAQPDPEPWWRERIALLDDPATLTEALGRTLHPEPGSHAIRQHLDAELTSRLEGLARKAHVTLNTVMQGAWALLLGRYGSRSQALFGVTVSGRPASLPGMERMLGLFINSLPVWVDIPASETTGPWLRDIQSVNAALREREYTPLPDVQRWSGRRGDALIDSLLVFENYPVDQKLRETTEKPDLTIAASEGQEQAHYPLTLAIMPGRQNLGLKWERDGSRLDNTTLTRLSRHYIEVLEQ</sequence>
<dbReference type="InterPro" id="IPR010060">
    <property type="entry name" value="NRPS_synth"/>
</dbReference>
<evidence type="ECO:0000313" key="2">
    <source>
        <dbReference type="EMBL" id="KXV61885.1"/>
    </source>
</evidence>
<dbReference type="CDD" id="cd19543">
    <property type="entry name" value="DCL_NRPS"/>
    <property type="match status" value="1"/>
</dbReference>
<dbReference type="NCBIfam" id="TIGR01720">
    <property type="entry name" value="NRPS-para261"/>
    <property type="match status" value="1"/>
</dbReference>
<dbReference type="Gene3D" id="3.30.559.30">
    <property type="entry name" value="Nonribosomal peptide synthetase, condensation domain"/>
    <property type="match status" value="2"/>
</dbReference>
<reference evidence="2 3" key="1">
    <citation type="submission" date="2015-06" db="EMBL/GenBank/DDBJ databases">
        <title>Improved classification and identification of acetic acid bacteria using matrix-assisted laser desorption/ionization time-of-flight mass spectrometry; Gluconobacter nephelii and Gluconobacter uchimurae are later heterotypic synonyms of Gluconobacter japonicus and Gluconobacter oxydans, respectively.</title>
        <authorList>
            <person name="Li L."/>
            <person name="Cleenwerck I."/>
            <person name="De Vuyst L."/>
            <person name="Vandamme P."/>
        </authorList>
    </citation>
    <scope>NUCLEOTIDE SEQUENCE [LARGE SCALE GENOMIC DNA]</scope>
    <source>
        <strain evidence="2 3">LMG 23690</strain>
    </source>
</reference>
<evidence type="ECO:0000259" key="1">
    <source>
        <dbReference type="Pfam" id="PF00668"/>
    </source>
</evidence>
<dbReference type="PATRIC" id="fig|446692.4.peg.3728"/>
<feature type="domain" description="Condensation" evidence="1">
    <location>
        <begin position="127"/>
        <end position="546"/>
    </location>
</feature>
<dbReference type="Pfam" id="PF00668">
    <property type="entry name" value="Condensation"/>
    <property type="match status" value="1"/>
</dbReference>
<evidence type="ECO:0000313" key="3">
    <source>
        <dbReference type="Proteomes" id="UP000075360"/>
    </source>
</evidence>
<accession>A0A149U8R4</accession>
<dbReference type="InterPro" id="IPR023213">
    <property type="entry name" value="CAT-like_dom_sf"/>
</dbReference>
<dbReference type="GO" id="GO:0003824">
    <property type="term" value="F:catalytic activity"/>
    <property type="evidence" value="ECO:0007669"/>
    <property type="project" value="InterPro"/>
</dbReference>
<dbReference type="PANTHER" id="PTHR45398:SF1">
    <property type="entry name" value="ENZYME, PUTATIVE (JCVI)-RELATED"/>
    <property type="match status" value="1"/>
</dbReference>
<name>A0A149U8R4_9PROT</name>
<comment type="caution">
    <text evidence="2">The sequence shown here is derived from an EMBL/GenBank/DDBJ whole genome shotgun (WGS) entry which is preliminary data.</text>
</comment>
<proteinExistence type="predicted"/>
<protein>
    <recommendedName>
        <fullName evidence="1">Condensation domain-containing protein</fullName>
    </recommendedName>
</protein>